<organism evidence="2 3">
    <name type="scientific">Sulfurospirillum halorespirans DSM 13726</name>
    <dbReference type="NCBI Taxonomy" id="1193502"/>
    <lineage>
        <taxon>Bacteria</taxon>
        <taxon>Pseudomonadati</taxon>
        <taxon>Campylobacterota</taxon>
        <taxon>Epsilonproteobacteria</taxon>
        <taxon>Campylobacterales</taxon>
        <taxon>Sulfurospirillaceae</taxon>
        <taxon>Sulfurospirillum</taxon>
    </lineage>
</organism>
<dbReference type="PATRIC" id="fig|1193502.14.peg.51"/>
<dbReference type="PANTHER" id="PTHR43106:SF1">
    <property type="entry name" value="DEHYDROGENASE-RELATED"/>
    <property type="match status" value="1"/>
</dbReference>
<accession>A0A1D7TFR3</accession>
<dbReference type="PIRSF" id="PIRSF038984">
    <property type="entry name" value="FAD_binding_protein"/>
    <property type="match status" value="1"/>
</dbReference>
<dbReference type="GO" id="GO:0016491">
    <property type="term" value="F:oxidoreductase activity"/>
    <property type="evidence" value="ECO:0007669"/>
    <property type="project" value="InterPro"/>
</dbReference>
<reference evidence="3" key="1">
    <citation type="submission" date="2016-08" db="EMBL/GenBank/DDBJ databases">
        <title>Complete genome sequence of the organohalide-respiring Epsilonproteobacterium Sulfurospirillum halorespirans.</title>
        <authorList>
            <person name="Goris T."/>
            <person name="Zimmermann J."/>
            <person name="Schenz B."/>
            <person name="Lemos M."/>
            <person name="Hackermueller J."/>
            <person name="Diekert G."/>
        </authorList>
    </citation>
    <scope>NUCLEOTIDE SEQUENCE [LARGE SCALE GENOMIC DNA]</scope>
    <source>
        <strain>DSM 13726</strain>
        <strain evidence="3">PCE-M2</strain>
    </source>
</reference>
<dbReference type="InterPro" id="IPR028348">
    <property type="entry name" value="FAD-binding_protein"/>
</dbReference>
<feature type="domain" description="FAD/NAD(P)-binding" evidence="1">
    <location>
        <begin position="10"/>
        <end position="173"/>
    </location>
</feature>
<dbReference type="EMBL" id="CP017111">
    <property type="protein sequence ID" value="AOO63852.1"/>
    <property type="molecule type" value="Genomic_DNA"/>
</dbReference>
<dbReference type="STRING" id="1193502.SHALO_0050"/>
<dbReference type="PANTHER" id="PTHR43106">
    <property type="entry name" value="DEHYDROGENASE-RELATED"/>
    <property type="match status" value="1"/>
</dbReference>
<proteinExistence type="predicted"/>
<dbReference type="SUPFAM" id="SSF51905">
    <property type="entry name" value="FAD/NAD(P)-binding domain"/>
    <property type="match status" value="1"/>
</dbReference>
<name>A0A1D7TFR3_9BACT</name>
<dbReference type="InterPro" id="IPR023753">
    <property type="entry name" value="FAD/NAD-binding_dom"/>
</dbReference>
<sequence>MEKNRLNSHYDVIIVGSGPAGLGAAFKLAENTQHSILLIEKKKISSGGLRNDCKQNYTYPVGFPCEHWSKEEADELLKEVASHLNPTIEAKINIEKYAARAKKIGVEILSIDQAHVGTDKSSELIGNLIDALKVLHVNVALKTEVHSIHAKKKTISLEDGTYISFNHLILAPGRADYDWLQEQMDTLGVPYSDNIVDIGVRIETKEENYPIVRDYYDPKILFPGKVRTFCTNSGCAHIVREKYKGYYSVNGHSLSRENERNNLVNFAMLKTIRLTEPVVSGQQFGKILGEMVMQLSGGSVIMQRVGDFRMGARSKAETFNNDLYDFEPTLKSAVAGDLSLCMPAKILRDIWKSLKMLDTIIPGVLHPSTIIYYPEIKTYSNKPAFIDKHFCVKEGYYIIGDGAGTSRGITAAWASGIRAAHGIIKENI</sequence>
<evidence type="ECO:0000313" key="3">
    <source>
        <dbReference type="Proteomes" id="UP000094609"/>
    </source>
</evidence>
<dbReference type="Gene3D" id="3.50.50.60">
    <property type="entry name" value="FAD/NAD(P)-binding domain"/>
    <property type="match status" value="2"/>
</dbReference>
<dbReference type="InterPro" id="IPR036188">
    <property type="entry name" value="FAD/NAD-bd_sf"/>
</dbReference>
<keyword evidence="3" id="KW-1185">Reference proteome</keyword>
<dbReference type="Pfam" id="PF07992">
    <property type="entry name" value="Pyr_redox_2"/>
    <property type="match status" value="1"/>
</dbReference>
<dbReference type="KEGG" id="shal:SHALO_0050"/>
<dbReference type="Proteomes" id="UP000094609">
    <property type="component" value="Chromosome"/>
</dbReference>
<evidence type="ECO:0000313" key="2">
    <source>
        <dbReference type="EMBL" id="AOO63852.1"/>
    </source>
</evidence>
<dbReference type="AlphaFoldDB" id="A0A1D7TFR3"/>
<protein>
    <submittedName>
        <fullName evidence="2">Putative FAD-dependent dehydrogenase</fullName>
    </submittedName>
</protein>
<dbReference type="RefSeq" id="WP_069476862.1">
    <property type="nucleotide sequence ID" value="NZ_CP017111.1"/>
</dbReference>
<evidence type="ECO:0000259" key="1">
    <source>
        <dbReference type="Pfam" id="PF07992"/>
    </source>
</evidence>
<gene>
    <name evidence="2" type="ORF">SHALO_0050</name>
</gene>